<keyword evidence="1" id="KW-0540">Nuclease</keyword>
<dbReference type="EMBL" id="VDFN01000001">
    <property type="protein sequence ID" value="MQS43974.1"/>
    <property type="molecule type" value="Genomic_DNA"/>
</dbReference>
<keyword evidence="7" id="KW-0255">Endonuclease</keyword>
<evidence type="ECO:0000256" key="2">
    <source>
        <dbReference type="ARBA" id="ARBA00022801"/>
    </source>
</evidence>
<dbReference type="PANTHER" id="PTHR41286:SF1">
    <property type="entry name" value="HNH NUCLEASE YAJD-RELATED"/>
    <property type="match status" value="1"/>
</dbReference>
<evidence type="ECO:0000256" key="5">
    <source>
        <dbReference type="SAM" id="MobiDB-lite"/>
    </source>
</evidence>
<evidence type="ECO:0000313" key="8">
    <source>
        <dbReference type="Proteomes" id="UP000436655"/>
    </source>
</evidence>
<evidence type="ECO:0000313" key="7">
    <source>
        <dbReference type="EMBL" id="MQS43974.1"/>
    </source>
</evidence>
<dbReference type="InterPro" id="IPR003615">
    <property type="entry name" value="HNH_nuc"/>
</dbReference>
<proteinExistence type="inferred from homology"/>
<name>A0ABW9P4D0_9LACO</name>
<evidence type="ECO:0000256" key="1">
    <source>
        <dbReference type="ARBA" id="ARBA00022722"/>
    </source>
</evidence>
<comment type="similarity">
    <text evidence="3">Belongs to the HNH nuclease family.</text>
</comment>
<dbReference type="Pfam" id="PF01844">
    <property type="entry name" value="HNH"/>
    <property type="match status" value="1"/>
</dbReference>
<gene>
    <name evidence="7" type="ORF">FHL03_00590</name>
</gene>
<comment type="caution">
    <text evidence="7">The sequence shown here is derived from an EMBL/GenBank/DDBJ whole genome shotgun (WGS) entry which is preliminary data.</text>
</comment>
<protein>
    <recommendedName>
        <fullName evidence="4">Putative HNH nuclease YajD</fullName>
    </recommendedName>
</protein>
<dbReference type="RefSeq" id="WP_153494103.1">
    <property type="nucleotide sequence ID" value="NZ_VDFN01000001.1"/>
</dbReference>
<keyword evidence="2" id="KW-0378">Hydrolase</keyword>
<dbReference type="InterPro" id="IPR002711">
    <property type="entry name" value="HNH"/>
</dbReference>
<sequence length="173" mass="20822">MVLPMLMSRCKHLGCHTLVPREQVFCDAHKSDIQLYEQRKEEQRKHIKRHTKSYNKQVRSQSEERRQRESFYHSKQWKKIREYVLTRDNYLCQYCLRFGIIRPSKTVDHIVPGQVAPDLITDVDNLSTICYSCHRRKTEWEQGFYKTGYKNDNQKVKKDILLKNISDLPNFSK</sequence>
<feature type="region of interest" description="Disordered" evidence="5">
    <location>
        <begin position="41"/>
        <end position="67"/>
    </location>
</feature>
<accession>A0ABW9P4D0</accession>
<feature type="domain" description="HNH nuclease" evidence="6">
    <location>
        <begin position="79"/>
        <end position="135"/>
    </location>
</feature>
<dbReference type="Proteomes" id="UP000436655">
    <property type="component" value="Unassembled WGS sequence"/>
</dbReference>
<evidence type="ECO:0000256" key="4">
    <source>
        <dbReference type="ARBA" id="ARBA00040194"/>
    </source>
</evidence>
<evidence type="ECO:0000256" key="3">
    <source>
        <dbReference type="ARBA" id="ARBA00038412"/>
    </source>
</evidence>
<dbReference type="CDD" id="cd00085">
    <property type="entry name" value="HNHc"/>
    <property type="match status" value="1"/>
</dbReference>
<keyword evidence="8" id="KW-1185">Reference proteome</keyword>
<dbReference type="PANTHER" id="PTHR41286">
    <property type="entry name" value="HNH NUCLEASE YAJD-RELATED"/>
    <property type="match status" value="1"/>
</dbReference>
<dbReference type="SMART" id="SM00507">
    <property type="entry name" value="HNHc"/>
    <property type="match status" value="1"/>
</dbReference>
<organism evidence="7 8">
    <name type="scientific">Companilactobacillus mishanensis</name>
    <dbReference type="NCBI Taxonomy" id="2486008"/>
    <lineage>
        <taxon>Bacteria</taxon>
        <taxon>Bacillati</taxon>
        <taxon>Bacillota</taxon>
        <taxon>Bacilli</taxon>
        <taxon>Lactobacillales</taxon>
        <taxon>Lactobacillaceae</taxon>
        <taxon>Companilactobacillus</taxon>
    </lineage>
</organism>
<reference evidence="7 8" key="1">
    <citation type="journal article" date="2019" name="Syst. Appl. Microbiol.">
        <title>Polyphasic characterization of two novel Lactobacillus spp. isolated from blown salami packages: Description of Lactobacillus halodurans sp. nov. and Lactobacillus salsicarnum sp. nov.</title>
        <authorList>
            <person name="Schuster J.A."/>
            <person name="Klingl A."/>
            <person name="Vogel R.F."/>
            <person name="Ehrmann M.A."/>
        </authorList>
    </citation>
    <scope>NUCLEOTIDE SEQUENCE [LARGE SCALE GENOMIC DNA]</scope>
    <source>
        <strain evidence="7 8">TMW 1.2098</strain>
    </source>
</reference>
<dbReference type="GO" id="GO:0004519">
    <property type="term" value="F:endonuclease activity"/>
    <property type="evidence" value="ECO:0007669"/>
    <property type="project" value="UniProtKB-KW"/>
</dbReference>
<dbReference type="Gene3D" id="1.10.30.50">
    <property type="match status" value="1"/>
</dbReference>
<evidence type="ECO:0000259" key="6">
    <source>
        <dbReference type="SMART" id="SM00507"/>
    </source>
</evidence>